<proteinExistence type="predicted"/>
<sequence length="1567" mass="167827">MFYEIIFAMTSIEEMLWFTGAWCDALLMMVGRRGGSDIHCETPSRMLSESAPSNTPASDTALASTVAASQSTFPSRRSQATGHIIPEDVRLGCSKSMSMLSSVFSRRKGFSRKLNNLAHIRRAQSPPSPASFASPDISEKPFNPYSLYNGSVVSQASTHQAAQGGSQPTDDAPVTSPRVQLDLTSESLSDWFSAELLQTSGEAPGRIPERNVSLGVRGIAGSQGSSSRLADLGSVKELSVAEVDEAQRSFDHGTVGDETDDVIVIEATRGREPTRSPITGSTEFSEDRSPGSSSPNQSKRRAPQPIRIPANTSSSKFFLHIDPESVPLSRQPSKRRSGRGSRPVSRYQSRRSSIAPKSARTTSFRKSKQGSLHRSRSRARPKSRASSVHSAPSGTDFETDFEDGLSAISGTTIARALVASYFDSSSPSNSHPSSATMLVKSRGHLARQDSATLPKADYAFFYNRNSLRRSQRSSKGSTASNGYTPNSANYWRDRKISGDQIVILSPEEREKEGWDMDVPPLPPMPQGLSPGPGSARTSGQMQPEPSKAEHNSLQSTTGSSGERASKRISGNSIASRRATKELTVELDPERKRRRISKISESADFVAAPIINSTQPSSGSSEGSVQTDAQDASKLSLPFGSASSGRSKESVTTGTTSVEDGQDVIYQPSRSKPLVSPDAPTTATSSSVSMYSEITHGGSVFSPAESSSIYSSPGSTAVLSPGLTSILSPGSSTVHTPGSSGSANSRKQTFRSFSAARQRRNMSPPKPTINMLPIGERPRSTQVPHSPLSPVTSPLIIRPQSLSSAARSSLDSPDLLDIMFAGSRGPLSRNNSHATRSMSPPAPISVPPRAPFEIVSAEGNSPSAVKQQFPETPYSFTPLMTANFSPQAQDVPPPLPRSGTLNLKHKSKRSSVSMGRKALMRSASLATPPSSAGIGAQLTANSGTALLRELPPTPLSGVDSPHSASGLSMIEEGSAASSPTSRYSMTPEQSPAFPMRRANSEPGASSQPSSPVSCYSPLPPLADTVPYTTPLPPSPSSSSATSTTSAPTSPLKRKHGSFVEVEDQSIPIVHAEVEDGPPLSSPRPSLPPSPLSMEFRSGFESADSNTSLQQQQQPNQLHPVYGSMSRKGRARTRPPPPSGPRRPSGPGNFGLLNRVRAGSMSSVTSSPSLSTGASGSRYTTPESSTPRFQTTPVKFRGLTMEAAQWTFTSQELQFLVSDAVKHSADASAIRLLPVDQIQGDLPEEIERLEKVSADLKTKYKLGMRRRMKLLHSLREIADGGDLADHTSSSRQLEELVELSDNLDHISDDLHNVMDQLRQLTHLRDLHTSSALAMAVRKLNNSFIKHLADNQKLRQQVVQLQEERDDAWIQAQEAAKELDALSEKFSMSEGVITPASSRRSSAAIVARKASMRRAGLRSSSHMRSQRSSVSTNRSSMAISPLNRTPSDVIPPVPPIPVRTPLGLSTAGLSSGLSTGMSRGLSSGVSPDEEVRALMRAQEELYEMLGIKLEELPTVRKRSMSVSDVATPPPYQETMPLPRRNSEVVSPSAARSSSWHEHRAAVLATIGMSP</sequence>
<protein>
    <submittedName>
        <fullName evidence="1">Uncharacterized protein</fullName>
    </submittedName>
</protein>
<reference evidence="1" key="1">
    <citation type="journal article" date="2021" name="Environ. Microbiol.">
        <title>Gene family expansions and transcriptome signatures uncover fungal adaptations to wood decay.</title>
        <authorList>
            <person name="Hage H."/>
            <person name="Miyauchi S."/>
            <person name="Viragh M."/>
            <person name="Drula E."/>
            <person name="Min B."/>
            <person name="Chaduli D."/>
            <person name="Navarro D."/>
            <person name="Favel A."/>
            <person name="Norest M."/>
            <person name="Lesage-Meessen L."/>
            <person name="Balint B."/>
            <person name="Merenyi Z."/>
            <person name="de Eugenio L."/>
            <person name="Morin E."/>
            <person name="Martinez A.T."/>
            <person name="Baldrian P."/>
            <person name="Stursova M."/>
            <person name="Martinez M.J."/>
            <person name="Novotny C."/>
            <person name="Magnuson J.K."/>
            <person name="Spatafora J.W."/>
            <person name="Maurice S."/>
            <person name="Pangilinan J."/>
            <person name="Andreopoulos W."/>
            <person name="LaButti K."/>
            <person name="Hundley H."/>
            <person name="Na H."/>
            <person name="Kuo A."/>
            <person name="Barry K."/>
            <person name="Lipzen A."/>
            <person name="Henrissat B."/>
            <person name="Riley R."/>
            <person name="Ahrendt S."/>
            <person name="Nagy L.G."/>
            <person name="Grigoriev I.V."/>
            <person name="Martin F."/>
            <person name="Rosso M.N."/>
        </authorList>
    </citation>
    <scope>NUCLEOTIDE SEQUENCE</scope>
    <source>
        <strain evidence="1">CBS 384.51</strain>
    </source>
</reference>
<keyword evidence="2" id="KW-1185">Reference proteome</keyword>
<evidence type="ECO:0000313" key="1">
    <source>
        <dbReference type="EMBL" id="KAI0089428.1"/>
    </source>
</evidence>
<dbReference type="EMBL" id="MU274910">
    <property type="protein sequence ID" value="KAI0089428.1"/>
    <property type="molecule type" value="Genomic_DNA"/>
</dbReference>
<name>A0ACB8U508_9APHY</name>
<dbReference type="Proteomes" id="UP001055072">
    <property type="component" value="Unassembled WGS sequence"/>
</dbReference>
<evidence type="ECO:0000313" key="2">
    <source>
        <dbReference type="Proteomes" id="UP001055072"/>
    </source>
</evidence>
<accession>A0ACB8U508</accession>
<comment type="caution">
    <text evidence="1">The sequence shown here is derived from an EMBL/GenBank/DDBJ whole genome shotgun (WGS) entry which is preliminary data.</text>
</comment>
<gene>
    <name evidence="1" type="ORF">BDY19DRAFT_103179</name>
</gene>
<organism evidence="1 2">
    <name type="scientific">Irpex rosettiformis</name>
    <dbReference type="NCBI Taxonomy" id="378272"/>
    <lineage>
        <taxon>Eukaryota</taxon>
        <taxon>Fungi</taxon>
        <taxon>Dikarya</taxon>
        <taxon>Basidiomycota</taxon>
        <taxon>Agaricomycotina</taxon>
        <taxon>Agaricomycetes</taxon>
        <taxon>Polyporales</taxon>
        <taxon>Irpicaceae</taxon>
        <taxon>Irpex</taxon>
    </lineage>
</organism>